<dbReference type="InterPro" id="IPR013094">
    <property type="entry name" value="AB_hydrolase_3"/>
</dbReference>
<proteinExistence type="inferred from homology"/>
<sequence>MTNGSGLASRPLDPALRAYLDSLAPPPGTPVPQTDAEILIARRTALETARAVRTTIPGLPNGVETADIRIDDDLRGRLYQPGRDGPHPLLIYFHGGGWAAGSLETHDPFCRLLSAAADVLILSVDYRLAPEHPFPAGLEDAMTAARFVLREADHLGGDRMRLAIGGDSAGGNLAAAALNRLATAGLGSGFRAQMLLYPVTDLPDAGHPSYEENARGYGLEADLMRWFWRIYAPGVSGADFDAAPLRHPNLPPLPPTLITTAQYDVLRDEAVVYAHKLQAAGVTVTHLHAPDMHHDFAVGGGTVARFPQCVATLRDIAGWLKAALG</sequence>
<accession>A8HRV1</accession>
<evidence type="ECO:0000313" key="5">
    <source>
        <dbReference type="Proteomes" id="UP000000270"/>
    </source>
</evidence>
<dbReference type="SUPFAM" id="SSF53474">
    <property type="entry name" value="alpha/beta-Hydrolases"/>
    <property type="match status" value="1"/>
</dbReference>
<dbReference type="HOGENOM" id="CLU_012494_6_4_5"/>
<dbReference type="GO" id="GO:0016787">
    <property type="term" value="F:hydrolase activity"/>
    <property type="evidence" value="ECO:0007669"/>
    <property type="project" value="UniProtKB-KW"/>
</dbReference>
<dbReference type="STRING" id="438753.AZC_4099"/>
<reference evidence="4 5" key="4">
    <citation type="journal article" date="2009" name="Appl. Environ. Microbiol.">
        <title>Comparative genome-wide transcriptional profiling of Azorhizobium caulinodans ORS571 grown under free-living and symbiotic conditions.</title>
        <authorList>
            <person name="Tsukada S."/>
            <person name="Aono T."/>
            <person name="Akiba N."/>
            <person name="Lee KB."/>
            <person name="Liu CT."/>
            <person name="Toyazaki H."/>
            <person name="Oyaizu H."/>
        </authorList>
    </citation>
    <scope>NUCLEOTIDE SEQUENCE [LARGE SCALE GENOMIC DNA]</scope>
    <source>
        <strain evidence="5">ATCC 43989 / DSM 5975 / JCM 20966 / LMG 6465 / NBRC 14845 / NCIMB 13405 / ORS 571</strain>
    </source>
</reference>
<dbReference type="PROSITE" id="PS01173">
    <property type="entry name" value="LIPASE_GDXG_HIS"/>
    <property type="match status" value="1"/>
</dbReference>
<evidence type="ECO:0000256" key="2">
    <source>
        <dbReference type="ARBA" id="ARBA00022801"/>
    </source>
</evidence>
<dbReference type="PANTHER" id="PTHR48081">
    <property type="entry name" value="AB HYDROLASE SUPERFAMILY PROTEIN C4A8.06C"/>
    <property type="match status" value="1"/>
</dbReference>
<dbReference type="Proteomes" id="UP000000270">
    <property type="component" value="Chromosome"/>
</dbReference>
<dbReference type="InterPro" id="IPR029058">
    <property type="entry name" value="AB_hydrolase_fold"/>
</dbReference>
<dbReference type="EMBL" id="AP009384">
    <property type="protein sequence ID" value="BAF90097.1"/>
    <property type="molecule type" value="Genomic_DNA"/>
</dbReference>
<keyword evidence="2" id="KW-0378">Hydrolase</keyword>
<dbReference type="eggNOG" id="COG0657">
    <property type="taxonomic scope" value="Bacteria"/>
</dbReference>
<feature type="domain" description="Alpha/beta hydrolase fold-3" evidence="3">
    <location>
        <begin position="90"/>
        <end position="297"/>
    </location>
</feature>
<evidence type="ECO:0000256" key="1">
    <source>
        <dbReference type="ARBA" id="ARBA00010515"/>
    </source>
</evidence>
<reference evidence="4 5" key="6">
    <citation type="journal article" date="2011" name="Appl. Environ. Microbiol.">
        <title>Involvement of the azorhizobial chromosome partition gene (parA) in the onset of bacteroid differentiation during Sesbania rostrata stem nodule development.</title>
        <authorList>
            <person name="Liu CT."/>
            <person name="Lee KB."/>
            <person name="Wang YS."/>
            <person name="Peng MH."/>
            <person name="Lee KT."/>
            <person name="Suzuki S."/>
            <person name="Suzuki T."/>
            <person name="Oyaizu H."/>
        </authorList>
    </citation>
    <scope>NUCLEOTIDE SEQUENCE [LARGE SCALE GENOMIC DNA]</scope>
    <source>
        <strain evidence="5">ATCC 43989 / DSM 5975 / JCM 20966 / LMG 6465 / NBRC 14845 / NCIMB 13405 / ORS 571</strain>
    </source>
</reference>
<dbReference type="InterPro" id="IPR050300">
    <property type="entry name" value="GDXG_lipolytic_enzyme"/>
</dbReference>
<name>A8HRV1_AZOC5</name>
<reference evidence="4 5" key="1">
    <citation type="journal article" date="2007" name="Appl. Environ. Microbiol.">
        <title>Rhizobial factors required for stem nodule maturation and maintenance in Sesbania rostrata-Azorhizobium caulinodans ORS571 symbiosis.</title>
        <authorList>
            <person name="Suzuki S."/>
            <person name="Aono T."/>
            <person name="Lee KB."/>
            <person name="Suzuki T."/>
            <person name="Liu CT."/>
            <person name="Miwa H."/>
            <person name="Wakao S."/>
            <person name="Iki T."/>
            <person name="Oyaizu H."/>
        </authorList>
    </citation>
    <scope>NUCLEOTIDE SEQUENCE [LARGE SCALE GENOMIC DNA]</scope>
    <source>
        <strain evidence="5">ATCC 43989 / DSM 5975 / JCM 20966 / LMG 6465 / NBRC 14845 / NCIMB 13405 / ORS 571</strain>
    </source>
</reference>
<protein>
    <submittedName>
        <fullName evidence="4">Lipolytic enzyme</fullName>
    </submittedName>
</protein>
<evidence type="ECO:0000259" key="3">
    <source>
        <dbReference type="Pfam" id="PF07859"/>
    </source>
</evidence>
<evidence type="ECO:0000313" key="4">
    <source>
        <dbReference type="EMBL" id="BAF90097.1"/>
    </source>
</evidence>
<organism evidence="4 5">
    <name type="scientific">Azorhizobium caulinodans (strain ATCC 43989 / DSM 5975 / JCM 20966 / LMG 6465 / NBRC 14845 / NCIMB 13405 / ORS 571)</name>
    <dbReference type="NCBI Taxonomy" id="438753"/>
    <lineage>
        <taxon>Bacteria</taxon>
        <taxon>Pseudomonadati</taxon>
        <taxon>Pseudomonadota</taxon>
        <taxon>Alphaproteobacteria</taxon>
        <taxon>Hyphomicrobiales</taxon>
        <taxon>Xanthobacteraceae</taxon>
        <taxon>Azorhizobium</taxon>
    </lineage>
</organism>
<keyword evidence="5" id="KW-1185">Reference proteome</keyword>
<gene>
    <name evidence="4" type="ordered locus">AZC_4099</name>
</gene>
<dbReference type="Gene3D" id="3.40.50.1820">
    <property type="entry name" value="alpha/beta hydrolase"/>
    <property type="match status" value="1"/>
</dbReference>
<comment type="similarity">
    <text evidence="1">Belongs to the 'GDXG' lipolytic enzyme family.</text>
</comment>
<reference evidence="4 5" key="5">
    <citation type="journal article" date="2010" name="Appl. Environ. Microbiol.">
        <title>phrR-like gene praR of Azorhizobium caulinodans ORS571 is essential for symbiosis with Sesbania rostrata and is involved in expression of reb genes.</title>
        <authorList>
            <person name="Akiba N."/>
            <person name="Aono T."/>
            <person name="Toyazaki H."/>
            <person name="Sato S."/>
            <person name="Oyaizu H."/>
        </authorList>
    </citation>
    <scope>NUCLEOTIDE SEQUENCE [LARGE SCALE GENOMIC DNA]</scope>
    <source>
        <strain evidence="5">ATCC 43989 / DSM 5975 / JCM 20966 / LMG 6465 / NBRC 14845 / NCIMB 13405 / ORS 571</strain>
    </source>
</reference>
<dbReference type="RefSeq" id="WP_012172619.1">
    <property type="nucleotide sequence ID" value="NC_009937.1"/>
</dbReference>
<dbReference type="InterPro" id="IPR002168">
    <property type="entry name" value="Lipase_GDXG_HIS_AS"/>
</dbReference>
<reference evidence="5" key="2">
    <citation type="submission" date="2007-04" db="EMBL/GenBank/DDBJ databases">
        <title>Complete genome sequence of the nitrogen-fixing bacterium Azorhizobium caulinodans ORS571.</title>
        <authorList>
            <person name="Lee K.B."/>
            <person name="Backer P.D."/>
            <person name="Aono T."/>
            <person name="Liu C.T."/>
            <person name="Suzuki S."/>
            <person name="Suzuki T."/>
            <person name="Kaneko T."/>
            <person name="Yamada M."/>
            <person name="Tabata S."/>
            <person name="Kupfer D.M."/>
            <person name="Najar F.Z."/>
            <person name="Wiley G.B."/>
            <person name="Roe B."/>
            <person name="Binnewies T."/>
            <person name="Ussery D."/>
            <person name="Vereecke D."/>
            <person name="Gevers D."/>
            <person name="Holsters M."/>
            <person name="Oyaizu H."/>
        </authorList>
    </citation>
    <scope>NUCLEOTIDE SEQUENCE [LARGE SCALE GENOMIC DNA]</scope>
    <source>
        <strain evidence="5">ATCC 43989 / DSM 5975 / JCM 20966 / LMG 6465 / NBRC 14845 / NCIMB 13405 / ORS 571</strain>
    </source>
</reference>
<reference evidence="4 5" key="3">
    <citation type="journal article" date="2008" name="BMC Genomics">
        <title>The genome of the versatile nitrogen fixer Azorhizobium caulinodans ORS571.</title>
        <authorList>
            <person name="Lee KB."/>
            <person name="Backer P.D."/>
            <person name="Aono T."/>
            <person name="Liu CT."/>
            <person name="Suzuki S."/>
            <person name="Suzuki T."/>
            <person name="Kaneko T."/>
            <person name="Yamada M."/>
            <person name="Tabata S."/>
            <person name="Kupfer D.M."/>
            <person name="Najar F.Z."/>
            <person name="Wiley G.B."/>
            <person name="Roe B."/>
            <person name="Binnewies T.T."/>
            <person name="Ussery D.W."/>
            <person name="D'Haeze W."/>
            <person name="Herder J.D."/>
            <person name="Gevers D."/>
            <person name="Vereecke D."/>
            <person name="Holsters M."/>
            <person name="Oyaizu H."/>
        </authorList>
    </citation>
    <scope>NUCLEOTIDE SEQUENCE [LARGE SCALE GENOMIC DNA]</scope>
    <source>
        <strain evidence="5">ATCC 43989 / DSM 5975 / JCM 20966 / LMG 6465 / NBRC 14845 / NCIMB 13405 / ORS 571</strain>
    </source>
</reference>
<dbReference type="Pfam" id="PF07859">
    <property type="entry name" value="Abhydrolase_3"/>
    <property type="match status" value="1"/>
</dbReference>
<dbReference type="PANTHER" id="PTHR48081:SF8">
    <property type="entry name" value="ALPHA_BETA HYDROLASE FOLD-3 DOMAIN-CONTAINING PROTEIN-RELATED"/>
    <property type="match status" value="1"/>
</dbReference>
<dbReference type="AlphaFoldDB" id="A8HRV1"/>
<dbReference type="KEGG" id="azc:AZC_4099"/>